<proteinExistence type="predicted"/>
<evidence type="ECO:0000256" key="1">
    <source>
        <dbReference type="SAM" id="SignalP"/>
    </source>
</evidence>
<reference evidence="3" key="4">
    <citation type="journal article" date="2015" name="G3 (Bethesda)">
        <title>Genome sequences of three phytopathogenic species of the Magnaporthaceae family of fungi.</title>
        <authorList>
            <person name="Okagaki L.H."/>
            <person name="Nunes C.C."/>
            <person name="Sailsbery J."/>
            <person name="Clay B."/>
            <person name="Brown D."/>
            <person name="John T."/>
            <person name="Oh Y."/>
            <person name="Young N."/>
            <person name="Fitzgerald M."/>
            <person name="Haas B.J."/>
            <person name="Zeng Q."/>
            <person name="Young S."/>
            <person name="Adiconis X."/>
            <person name="Fan L."/>
            <person name="Levin J.Z."/>
            <person name="Mitchell T.K."/>
            <person name="Okubara P.A."/>
            <person name="Farman M.L."/>
            <person name="Kohn L.M."/>
            <person name="Birren B."/>
            <person name="Ma L.-J."/>
            <person name="Dean R.A."/>
        </authorList>
    </citation>
    <scope>NUCLEOTIDE SEQUENCE</scope>
    <source>
        <strain evidence="3">R3-111a-1</strain>
    </source>
</reference>
<dbReference type="PROSITE" id="PS51257">
    <property type="entry name" value="PROKAR_LIPOPROTEIN"/>
    <property type="match status" value="1"/>
</dbReference>
<evidence type="ECO:0000313" key="4">
    <source>
        <dbReference type="Proteomes" id="UP000006039"/>
    </source>
</evidence>
<feature type="chain" id="PRO_5015095260" evidence="1">
    <location>
        <begin position="17"/>
        <end position="81"/>
    </location>
</feature>
<dbReference type="RefSeq" id="XP_009228103.1">
    <property type="nucleotide sequence ID" value="XM_009229839.1"/>
</dbReference>
<keyword evidence="4" id="KW-1185">Reference proteome</keyword>
<dbReference type="HOGENOM" id="CLU_186261_0_0_1"/>
<reference evidence="2" key="2">
    <citation type="submission" date="2010-07" db="EMBL/GenBank/DDBJ databases">
        <authorList>
            <consortium name="The Broad Institute Genome Sequencing Platform"/>
            <consortium name="Broad Institute Genome Sequencing Center for Infectious Disease"/>
            <person name="Ma L.-J."/>
            <person name="Dead R."/>
            <person name="Young S."/>
            <person name="Zeng Q."/>
            <person name="Koehrsen M."/>
            <person name="Alvarado L."/>
            <person name="Berlin A."/>
            <person name="Chapman S.B."/>
            <person name="Chen Z."/>
            <person name="Freedman E."/>
            <person name="Gellesch M."/>
            <person name="Goldberg J."/>
            <person name="Griggs A."/>
            <person name="Gujja S."/>
            <person name="Heilman E.R."/>
            <person name="Heiman D."/>
            <person name="Hepburn T."/>
            <person name="Howarth C."/>
            <person name="Jen D."/>
            <person name="Larson L."/>
            <person name="Mehta T."/>
            <person name="Neiman D."/>
            <person name="Pearson M."/>
            <person name="Roberts A."/>
            <person name="Saif S."/>
            <person name="Shea T."/>
            <person name="Shenoy N."/>
            <person name="Sisk P."/>
            <person name="Stolte C."/>
            <person name="Sykes S."/>
            <person name="Walk T."/>
            <person name="White J."/>
            <person name="Yandava C."/>
            <person name="Haas B."/>
            <person name="Nusbaum C."/>
            <person name="Birren B."/>
        </authorList>
    </citation>
    <scope>NUCLEOTIDE SEQUENCE</scope>
    <source>
        <strain evidence="2">R3-111a-1</strain>
    </source>
</reference>
<reference evidence="2" key="3">
    <citation type="submission" date="2010-09" db="EMBL/GenBank/DDBJ databases">
        <title>Annotation of Gaeumannomyces graminis var. tritici R3-111a-1.</title>
        <authorList>
            <consortium name="The Broad Institute Genome Sequencing Platform"/>
            <person name="Ma L.-J."/>
            <person name="Dead R."/>
            <person name="Young S.K."/>
            <person name="Zeng Q."/>
            <person name="Gargeya S."/>
            <person name="Fitzgerald M."/>
            <person name="Haas B."/>
            <person name="Abouelleil A."/>
            <person name="Alvarado L."/>
            <person name="Arachchi H.M."/>
            <person name="Berlin A."/>
            <person name="Brown A."/>
            <person name="Chapman S.B."/>
            <person name="Chen Z."/>
            <person name="Dunbar C."/>
            <person name="Freedman E."/>
            <person name="Gearin G."/>
            <person name="Gellesch M."/>
            <person name="Goldberg J."/>
            <person name="Griggs A."/>
            <person name="Gujja S."/>
            <person name="Heiman D."/>
            <person name="Howarth C."/>
            <person name="Larson L."/>
            <person name="Lui A."/>
            <person name="MacDonald P.J.P."/>
            <person name="Mehta T."/>
            <person name="Montmayeur A."/>
            <person name="Murphy C."/>
            <person name="Neiman D."/>
            <person name="Pearson M."/>
            <person name="Priest M."/>
            <person name="Roberts A."/>
            <person name="Saif S."/>
            <person name="Shea T."/>
            <person name="Shenoy N."/>
            <person name="Sisk P."/>
            <person name="Stolte C."/>
            <person name="Sykes S."/>
            <person name="Yandava C."/>
            <person name="Wortman J."/>
            <person name="Nusbaum C."/>
            <person name="Birren B."/>
        </authorList>
    </citation>
    <scope>NUCLEOTIDE SEQUENCE</scope>
    <source>
        <strain evidence="2">R3-111a-1</strain>
    </source>
</reference>
<keyword evidence="1" id="KW-0732">Signal</keyword>
<organism evidence="2">
    <name type="scientific">Gaeumannomyces tritici (strain R3-111a-1)</name>
    <name type="common">Wheat and barley take-all root rot fungus</name>
    <name type="synonym">Gaeumannomyces graminis var. tritici</name>
    <dbReference type="NCBI Taxonomy" id="644352"/>
    <lineage>
        <taxon>Eukaryota</taxon>
        <taxon>Fungi</taxon>
        <taxon>Dikarya</taxon>
        <taxon>Ascomycota</taxon>
        <taxon>Pezizomycotina</taxon>
        <taxon>Sordariomycetes</taxon>
        <taxon>Sordariomycetidae</taxon>
        <taxon>Magnaporthales</taxon>
        <taxon>Magnaporthaceae</taxon>
        <taxon>Gaeumannomyces</taxon>
    </lineage>
</organism>
<dbReference type="GeneID" id="20352406"/>
<evidence type="ECO:0000313" key="2">
    <source>
        <dbReference type="EMBL" id="EJT70925.1"/>
    </source>
</evidence>
<protein>
    <submittedName>
        <fullName evidence="2 3">Uncharacterized protein</fullName>
    </submittedName>
</protein>
<dbReference type="VEuPathDB" id="FungiDB:GGTG_11948"/>
<name>J3PEL7_GAET3</name>
<feature type="signal peptide" evidence="1">
    <location>
        <begin position="1"/>
        <end position="16"/>
    </location>
</feature>
<accession>J3PEL7</accession>
<gene>
    <name evidence="3" type="primary">20352406</name>
    <name evidence="2" type="ORF">GGTG_11948</name>
</gene>
<dbReference type="OrthoDB" id="4611802at2759"/>
<dbReference type="eggNOG" id="ENOG502RM3Z">
    <property type="taxonomic scope" value="Eukaryota"/>
</dbReference>
<dbReference type="Proteomes" id="UP000006039">
    <property type="component" value="Unassembled WGS sequence"/>
</dbReference>
<dbReference type="AlphaFoldDB" id="J3PEL7"/>
<dbReference type="EnsemblFungi" id="EJT70925">
    <property type="protein sequence ID" value="EJT70925"/>
    <property type="gene ID" value="GGTG_11948"/>
</dbReference>
<evidence type="ECO:0000313" key="3">
    <source>
        <dbReference type="EnsemblFungi" id="EJT70925"/>
    </source>
</evidence>
<reference evidence="4" key="1">
    <citation type="submission" date="2010-07" db="EMBL/GenBank/DDBJ databases">
        <title>The genome sequence of Gaeumannomyces graminis var. tritici strain R3-111a-1.</title>
        <authorList>
            <consortium name="The Broad Institute Genome Sequencing Platform"/>
            <person name="Ma L.-J."/>
            <person name="Dead R."/>
            <person name="Young S."/>
            <person name="Zeng Q."/>
            <person name="Koehrsen M."/>
            <person name="Alvarado L."/>
            <person name="Berlin A."/>
            <person name="Chapman S.B."/>
            <person name="Chen Z."/>
            <person name="Freedman E."/>
            <person name="Gellesch M."/>
            <person name="Goldberg J."/>
            <person name="Griggs A."/>
            <person name="Gujja S."/>
            <person name="Heilman E.R."/>
            <person name="Heiman D."/>
            <person name="Hepburn T."/>
            <person name="Howarth C."/>
            <person name="Jen D."/>
            <person name="Larson L."/>
            <person name="Mehta T."/>
            <person name="Neiman D."/>
            <person name="Pearson M."/>
            <person name="Roberts A."/>
            <person name="Saif S."/>
            <person name="Shea T."/>
            <person name="Shenoy N."/>
            <person name="Sisk P."/>
            <person name="Stolte C."/>
            <person name="Sykes S."/>
            <person name="Walk T."/>
            <person name="White J."/>
            <person name="Yandava C."/>
            <person name="Haas B."/>
            <person name="Nusbaum C."/>
            <person name="Birren B."/>
        </authorList>
    </citation>
    <scope>NUCLEOTIDE SEQUENCE [LARGE SCALE GENOMIC DNA]</scope>
    <source>
        <strain evidence="4">R3-111a-1</strain>
    </source>
</reference>
<reference evidence="3" key="5">
    <citation type="submission" date="2018-04" db="UniProtKB">
        <authorList>
            <consortium name="EnsemblFungi"/>
        </authorList>
    </citation>
    <scope>IDENTIFICATION</scope>
    <source>
        <strain evidence="3">R3-111a-1</strain>
    </source>
</reference>
<dbReference type="EMBL" id="GL385401">
    <property type="protein sequence ID" value="EJT70925.1"/>
    <property type="molecule type" value="Genomic_DNA"/>
</dbReference>
<sequence length="81" mass="8441">MKVFAVIIALAAAALAAPTEDSLGAPGCTPATYACAHNPKTGHEGWKVCDTQKVWQYAGDCPPKTKCMFLAANGSPYCIPV</sequence>